<organism evidence="1 2">
    <name type="scientific">Candidatus Scybalomonas excrementavium</name>
    <dbReference type="NCBI Taxonomy" id="2840943"/>
    <lineage>
        <taxon>Bacteria</taxon>
        <taxon>Bacillati</taxon>
        <taxon>Bacillota</taxon>
        <taxon>Clostridia</taxon>
        <taxon>Lachnospirales</taxon>
        <taxon>Lachnospiraceae</taxon>
        <taxon>Lachnospiraceae incertae sedis</taxon>
        <taxon>Candidatus Scybalomonas</taxon>
    </lineage>
</organism>
<reference evidence="1" key="2">
    <citation type="journal article" date="2021" name="PeerJ">
        <title>Extensive microbial diversity within the chicken gut microbiome revealed by metagenomics and culture.</title>
        <authorList>
            <person name="Gilroy R."/>
            <person name="Ravi A."/>
            <person name="Getino M."/>
            <person name="Pursley I."/>
            <person name="Horton D.L."/>
            <person name="Alikhan N.F."/>
            <person name="Baker D."/>
            <person name="Gharbi K."/>
            <person name="Hall N."/>
            <person name="Watson M."/>
            <person name="Adriaenssens E.M."/>
            <person name="Foster-Nyarko E."/>
            <person name="Jarju S."/>
            <person name="Secka A."/>
            <person name="Antonio M."/>
            <person name="Oren A."/>
            <person name="Chaudhuri R.R."/>
            <person name="La Ragione R."/>
            <person name="Hildebrand F."/>
            <person name="Pallen M.J."/>
        </authorList>
    </citation>
    <scope>NUCLEOTIDE SEQUENCE</scope>
    <source>
        <strain evidence="1">E3-2379</strain>
    </source>
</reference>
<dbReference type="Proteomes" id="UP000823618">
    <property type="component" value="Unassembled WGS sequence"/>
</dbReference>
<dbReference type="AlphaFoldDB" id="A0A9D9I1S8"/>
<evidence type="ECO:0000313" key="2">
    <source>
        <dbReference type="Proteomes" id="UP000823618"/>
    </source>
</evidence>
<dbReference type="EMBL" id="JADIML010000194">
    <property type="protein sequence ID" value="MBO8463674.1"/>
    <property type="molecule type" value="Genomic_DNA"/>
</dbReference>
<sequence length="245" mass="29526">MLYVMNVWSTVHQLEQIETIKNMVKQTGTLRIQKPVYLNRQGLRNYMIQIYGQERWAGSPYNHFRGIWRKVDQCYVEKKPLHVLAFECDKLIEVVKLKERIRAYCKIGKSSVHTSDTKEEADRMLRLLLHKNTVDFMNTVWPDKYPYLVSRLRKFAKKREQYKIPLEDLVLISESVFTLYGKKRKRKISWITRNGYHTTNIEKYNKKEFEAKITDLLKETAFLEENVIYFWNLKFVTLKYLLEIV</sequence>
<proteinExistence type="predicted"/>
<protein>
    <submittedName>
        <fullName evidence="1">Uncharacterized protein</fullName>
    </submittedName>
</protein>
<name>A0A9D9I1S8_9FIRM</name>
<reference evidence="1" key="1">
    <citation type="submission" date="2020-10" db="EMBL/GenBank/DDBJ databases">
        <authorList>
            <person name="Gilroy R."/>
        </authorList>
    </citation>
    <scope>NUCLEOTIDE SEQUENCE</scope>
    <source>
        <strain evidence="1">E3-2379</strain>
    </source>
</reference>
<comment type="caution">
    <text evidence="1">The sequence shown here is derived from an EMBL/GenBank/DDBJ whole genome shotgun (WGS) entry which is preliminary data.</text>
</comment>
<accession>A0A9D9I1S8</accession>
<evidence type="ECO:0000313" key="1">
    <source>
        <dbReference type="EMBL" id="MBO8463674.1"/>
    </source>
</evidence>
<gene>
    <name evidence="1" type="ORF">IAC13_07075</name>
</gene>